<sequence length="247" mass="26727">MRDYAKELKNRVDFIRGLLKESGAKGIVFGNSGGKDSALVGILCKKACDNVLGVIMPCQSKRNFGEDRDDGIDLAQQFGIETIQVDLSEAKAAVTSAIQPVASISDQAGANIAPRLRMTTLYTIAQSRGCLVAGTGNRSEAYMGYFTKWGDGAYDLNPISDLTVTEIYEFLRFLDAPSNIITKAPSAGLFEGQTDEAEMGVTYAQIDEFIRNGTGDPDAVAKIKAAHARTEHKRRPARMYGKDTSAK</sequence>
<evidence type="ECO:0000256" key="10">
    <source>
        <dbReference type="RuleBase" id="RU003812"/>
    </source>
</evidence>
<dbReference type="Pfam" id="PF02540">
    <property type="entry name" value="NAD_synthase"/>
    <property type="match status" value="1"/>
</dbReference>
<dbReference type="GO" id="GO:0005737">
    <property type="term" value="C:cytoplasm"/>
    <property type="evidence" value="ECO:0007669"/>
    <property type="project" value="InterPro"/>
</dbReference>
<evidence type="ECO:0000256" key="9">
    <source>
        <dbReference type="RuleBase" id="RU003811"/>
    </source>
</evidence>
<dbReference type="KEGG" id="sman:C12CBH8_05150"/>
<feature type="binding site" evidence="8">
    <location>
        <position position="186"/>
    </location>
    <ligand>
        <name>ATP</name>
        <dbReference type="ChEBI" id="CHEBI:30616"/>
    </ligand>
</feature>
<feature type="compositionally biased region" description="Basic residues" evidence="11">
    <location>
        <begin position="226"/>
        <end position="237"/>
    </location>
</feature>
<dbReference type="NCBIfam" id="TIGR00552">
    <property type="entry name" value="nadE"/>
    <property type="match status" value="1"/>
</dbReference>
<dbReference type="GO" id="GO:0008795">
    <property type="term" value="F:NAD+ synthase activity"/>
    <property type="evidence" value="ECO:0007669"/>
    <property type="project" value="UniProtKB-UniRule"/>
</dbReference>
<evidence type="ECO:0000256" key="7">
    <source>
        <dbReference type="ARBA" id="ARBA00023027"/>
    </source>
</evidence>
<keyword evidence="2 8" id="KW-0436">Ligase</keyword>
<dbReference type="GO" id="GO:0005524">
    <property type="term" value="F:ATP binding"/>
    <property type="evidence" value="ECO:0007669"/>
    <property type="project" value="UniProtKB-UniRule"/>
</dbReference>
<comment type="catalytic activity">
    <reaction evidence="8 10">
        <text>deamido-NAD(+) + NH4(+) + ATP = AMP + diphosphate + NAD(+) + H(+)</text>
        <dbReference type="Rhea" id="RHEA:21188"/>
        <dbReference type="ChEBI" id="CHEBI:15378"/>
        <dbReference type="ChEBI" id="CHEBI:28938"/>
        <dbReference type="ChEBI" id="CHEBI:30616"/>
        <dbReference type="ChEBI" id="CHEBI:33019"/>
        <dbReference type="ChEBI" id="CHEBI:57540"/>
        <dbReference type="ChEBI" id="CHEBI:58437"/>
        <dbReference type="ChEBI" id="CHEBI:456215"/>
        <dbReference type="EC" id="6.3.1.5"/>
    </reaction>
</comment>
<dbReference type="Gene3D" id="3.40.50.620">
    <property type="entry name" value="HUPs"/>
    <property type="match status" value="1"/>
</dbReference>
<dbReference type="EC" id="6.3.1.5" evidence="8 10"/>
<keyword evidence="3 8" id="KW-0479">Metal-binding</keyword>
<feature type="binding site" evidence="8">
    <location>
        <position position="155"/>
    </location>
    <ligand>
        <name>deamido-NAD(+)</name>
        <dbReference type="ChEBI" id="CHEBI:58437"/>
        <note>ligand shared between two neighboring subunits</note>
    </ligand>
</feature>
<keyword evidence="7 8" id="KW-0520">NAD</keyword>
<evidence type="ECO:0000256" key="11">
    <source>
        <dbReference type="SAM" id="MobiDB-lite"/>
    </source>
</evidence>
<dbReference type="CDD" id="cd00553">
    <property type="entry name" value="NAD_synthase"/>
    <property type="match status" value="1"/>
</dbReference>
<keyword evidence="14" id="KW-1185">Reference proteome</keyword>
<dbReference type="GO" id="GO:0003952">
    <property type="term" value="F:NAD+ synthase (glutamine-hydrolyzing) activity"/>
    <property type="evidence" value="ECO:0007669"/>
    <property type="project" value="InterPro"/>
</dbReference>
<comment type="function">
    <text evidence="8">Catalyzes the ATP-dependent amidation of deamido-NAD to form NAD. Uses ammonia as a nitrogen source.</text>
</comment>
<dbReference type="PANTHER" id="PTHR23090">
    <property type="entry name" value="NH 3 /GLUTAMINE-DEPENDENT NAD + SYNTHETASE"/>
    <property type="match status" value="1"/>
</dbReference>
<evidence type="ECO:0000313" key="14">
    <source>
        <dbReference type="Proteomes" id="UP000593890"/>
    </source>
</evidence>
<feature type="binding site" evidence="8">
    <location>
        <position position="135"/>
    </location>
    <ligand>
        <name>ATP</name>
        <dbReference type="ChEBI" id="CHEBI:30616"/>
    </ligand>
</feature>
<accession>A0A7I8CZM1</accession>
<evidence type="ECO:0000256" key="3">
    <source>
        <dbReference type="ARBA" id="ARBA00022723"/>
    </source>
</evidence>
<dbReference type="SUPFAM" id="SSF52402">
    <property type="entry name" value="Adenine nucleotide alpha hydrolases-like"/>
    <property type="match status" value="1"/>
</dbReference>
<comment type="pathway">
    <text evidence="8">Cofactor biosynthesis; NAD(+) biosynthesis; NAD(+) from deamido-NAD(+) (ammonia route): step 1/1.</text>
</comment>
<dbReference type="PANTHER" id="PTHR23090:SF9">
    <property type="entry name" value="GLUTAMINE-DEPENDENT NAD(+) SYNTHETASE"/>
    <property type="match status" value="1"/>
</dbReference>
<dbReference type="RefSeq" id="WP_215533477.1">
    <property type="nucleotide sequence ID" value="NZ_AP023321.1"/>
</dbReference>
<dbReference type="GO" id="GO:0004359">
    <property type="term" value="F:glutaminase activity"/>
    <property type="evidence" value="ECO:0007669"/>
    <property type="project" value="InterPro"/>
</dbReference>
<feature type="binding site" evidence="8">
    <location>
        <position position="140"/>
    </location>
    <ligand>
        <name>Mg(2+)</name>
        <dbReference type="ChEBI" id="CHEBI:18420"/>
    </ligand>
</feature>
<feature type="binding site" description="in other chain" evidence="8">
    <location>
        <position position="148"/>
    </location>
    <ligand>
        <name>deamido-NAD(+)</name>
        <dbReference type="ChEBI" id="CHEBI:58437"/>
        <note>ligand shared between two neighboring subunits</note>
    </ligand>
</feature>
<evidence type="ECO:0000256" key="5">
    <source>
        <dbReference type="ARBA" id="ARBA00022840"/>
    </source>
</evidence>
<name>A0A7I8CZM1_9FIRM</name>
<dbReference type="InterPro" id="IPR014729">
    <property type="entry name" value="Rossmann-like_a/b/a_fold"/>
</dbReference>
<feature type="region of interest" description="Disordered" evidence="11">
    <location>
        <begin position="226"/>
        <end position="247"/>
    </location>
</feature>
<dbReference type="GO" id="GO:0009435">
    <property type="term" value="P:NAD+ biosynthetic process"/>
    <property type="evidence" value="ECO:0007669"/>
    <property type="project" value="UniProtKB-UniRule"/>
</dbReference>
<evidence type="ECO:0000256" key="1">
    <source>
        <dbReference type="ARBA" id="ARBA00005859"/>
    </source>
</evidence>
<reference evidence="14" key="1">
    <citation type="submission" date="2020-07" db="EMBL/GenBank/DDBJ databases">
        <title>Complete genome sequencing of Clostridia bacterium strain 12CBH8.</title>
        <authorList>
            <person name="Sakamoto M."/>
            <person name="Murakami T."/>
            <person name="Mori H."/>
        </authorList>
    </citation>
    <scope>NUCLEOTIDE SEQUENCE [LARGE SCALE GENOMIC DNA]</scope>
    <source>
        <strain evidence="14">12CBH8</strain>
    </source>
</reference>
<dbReference type="InterPro" id="IPR022310">
    <property type="entry name" value="NAD/GMP_synthase"/>
</dbReference>
<keyword evidence="4 8" id="KW-0547">Nucleotide-binding</keyword>
<evidence type="ECO:0000256" key="4">
    <source>
        <dbReference type="ARBA" id="ARBA00022741"/>
    </source>
</evidence>
<dbReference type="EMBL" id="AP023321">
    <property type="protein sequence ID" value="BCI59876.1"/>
    <property type="molecule type" value="Genomic_DNA"/>
</dbReference>
<evidence type="ECO:0000256" key="8">
    <source>
        <dbReference type="HAMAP-Rule" id="MF_00193"/>
    </source>
</evidence>
<protein>
    <recommendedName>
        <fullName evidence="8 10">NH(3)-dependent NAD(+) synthetase</fullName>
        <ecNumber evidence="8 10">6.3.1.5</ecNumber>
    </recommendedName>
</protein>
<dbReference type="HAMAP" id="MF_00193">
    <property type="entry name" value="NadE_ammonia_dep"/>
    <property type="match status" value="1"/>
</dbReference>
<comment type="similarity">
    <text evidence="1 8 9">Belongs to the NAD synthetase family.</text>
</comment>
<evidence type="ECO:0000259" key="12">
    <source>
        <dbReference type="Pfam" id="PF02540"/>
    </source>
</evidence>
<gene>
    <name evidence="8 13" type="primary">nadE</name>
    <name evidence="13" type="ORF">C12CBH8_05150</name>
</gene>
<feature type="binding site" evidence="8">
    <location>
        <position position="36"/>
    </location>
    <ligand>
        <name>Mg(2+)</name>
        <dbReference type="ChEBI" id="CHEBI:18420"/>
    </ligand>
</feature>
<dbReference type="InterPro" id="IPR003694">
    <property type="entry name" value="NAD_synthase"/>
</dbReference>
<keyword evidence="5 8" id="KW-0067">ATP-binding</keyword>
<dbReference type="AlphaFoldDB" id="A0A7I8CZM1"/>
<feature type="binding site" description="in other chain" evidence="8">
    <location>
        <position position="115"/>
    </location>
    <ligand>
        <name>deamido-NAD(+)</name>
        <dbReference type="ChEBI" id="CHEBI:58437"/>
        <note>ligand shared between two neighboring subunits</note>
    </ligand>
</feature>
<feature type="domain" description="NAD/GMP synthase" evidence="12">
    <location>
        <begin position="8"/>
        <end position="236"/>
    </location>
</feature>
<dbReference type="Proteomes" id="UP000593890">
    <property type="component" value="Chromosome"/>
</dbReference>
<organism evidence="13 14">
    <name type="scientific">Solibaculum mannosilyticum</name>
    <dbReference type="NCBI Taxonomy" id="2780922"/>
    <lineage>
        <taxon>Bacteria</taxon>
        <taxon>Bacillati</taxon>
        <taxon>Bacillota</taxon>
        <taxon>Clostridia</taxon>
        <taxon>Eubacteriales</taxon>
        <taxon>Oscillospiraceae</taxon>
        <taxon>Solibaculum</taxon>
    </lineage>
</organism>
<dbReference type="InterPro" id="IPR022926">
    <property type="entry name" value="NH(3)-dep_NAD(+)_synth"/>
</dbReference>
<feature type="binding site" description="in other chain" evidence="8">
    <location>
        <begin position="232"/>
        <end position="233"/>
    </location>
    <ligand>
        <name>deamido-NAD(+)</name>
        <dbReference type="ChEBI" id="CHEBI:58437"/>
        <note>ligand shared between two neighboring subunits</note>
    </ligand>
</feature>
<proteinExistence type="inferred from homology"/>
<dbReference type="UniPathway" id="UPA00253">
    <property type="reaction ID" value="UER00333"/>
</dbReference>
<evidence type="ECO:0000256" key="6">
    <source>
        <dbReference type="ARBA" id="ARBA00022842"/>
    </source>
</evidence>
<comment type="subunit">
    <text evidence="8">Homodimer.</text>
</comment>
<keyword evidence="6 8" id="KW-0460">Magnesium</keyword>
<comment type="caution">
    <text evidence="8">Lacks conserved residue(s) required for the propagation of feature annotation.</text>
</comment>
<evidence type="ECO:0000313" key="13">
    <source>
        <dbReference type="EMBL" id="BCI59876.1"/>
    </source>
</evidence>
<dbReference type="GO" id="GO:0046872">
    <property type="term" value="F:metal ion binding"/>
    <property type="evidence" value="ECO:0007669"/>
    <property type="project" value="UniProtKB-KW"/>
</dbReference>
<evidence type="ECO:0000256" key="2">
    <source>
        <dbReference type="ARBA" id="ARBA00022598"/>
    </source>
</evidence>